<name>A0A067BSZ4_SAPPC</name>
<dbReference type="EMBL" id="KK583672">
    <property type="protein sequence ID" value="KDO17411.1"/>
    <property type="molecule type" value="Genomic_DNA"/>
</dbReference>
<keyword evidence="3" id="KW-1185">Reference proteome</keyword>
<reference evidence="2 3" key="1">
    <citation type="journal article" date="2013" name="PLoS Genet.">
        <title>Distinctive expansion of potential virulence genes in the genome of the oomycete fish pathogen Saprolegnia parasitica.</title>
        <authorList>
            <person name="Jiang R.H."/>
            <person name="de Bruijn I."/>
            <person name="Haas B.J."/>
            <person name="Belmonte R."/>
            <person name="Lobach L."/>
            <person name="Christie J."/>
            <person name="van den Ackerveken G."/>
            <person name="Bottin A."/>
            <person name="Bulone V."/>
            <person name="Diaz-Moreno S.M."/>
            <person name="Dumas B."/>
            <person name="Fan L."/>
            <person name="Gaulin E."/>
            <person name="Govers F."/>
            <person name="Grenville-Briggs L.J."/>
            <person name="Horner N.R."/>
            <person name="Levin J.Z."/>
            <person name="Mammella M."/>
            <person name="Meijer H.J."/>
            <person name="Morris P."/>
            <person name="Nusbaum C."/>
            <person name="Oome S."/>
            <person name="Phillips A.J."/>
            <person name="van Rooyen D."/>
            <person name="Rzeszutek E."/>
            <person name="Saraiva M."/>
            <person name="Secombes C.J."/>
            <person name="Seidl M.F."/>
            <person name="Snel B."/>
            <person name="Stassen J.H."/>
            <person name="Sykes S."/>
            <person name="Tripathy S."/>
            <person name="van den Berg H."/>
            <person name="Vega-Arreguin J.C."/>
            <person name="Wawra S."/>
            <person name="Young S.K."/>
            <person name="Zeng Q."/>
            <person name="Dieguez-Uribeondo J."/>
            <person name="Russ C."/>
            <person name="Tyler B.M."/>
            <person name="van West P."/>
        </authorList>
    </citation>
    <scope>NUCLEOTIDE SEQUENCE [LARGE SCALE GENOMIC DNA]</scope>
    <source>
        <strain evidence="2 3">CBS 223.65</strain>
    </source>
</reference>
<proteinExistence type="predicted"/>
<accession>A0A067BSZ4</accession>
<feature type="compositionally biased region" description="Basic residues" evidence="1">
    <location>
        <begin position="1"/>
        <end position="20"/>
    </location>
</feature>
<dbReference type="InterPro" id="IPR016195">
    <property type="entry name" value="Pol/histidinol_Pase-like"/>
</dbReference>
<dbReference type="GeneID" id="24138704"/>
<gene>
    <name evidence="2" type="ORF">SPRG_17145</name>
</gene>
<evidence type="ECO:0000313" key="3">
    <source>
        <dbReference type="Proteomes" id="UP000030745"/>
    </source>
</evidence>
<dbReference type="KEGG" id="spar:SPRG_17145"/>
<evidence type="ECO:0000256" key="1">
    <source>
        <dbReference type="SAM" id="MobiDB-lite"/>
    </source>
</evidence>
<dbReference type="VEuPathDB" id="FungiDB:SPRG_17145"/>
<dbReference type="OrthoDB" id="16564at2759"/>
<dbReference type="RefSeq" id="XP_012211877.1">
    <property type="nucleotide sequence ID" value="XM_012356487.1"/>
</dbReference>
<dbReference type="Proteomes" id="UP000030745">
    <property type="component" value="Unassembled WGS sequence"/>
</dbReference>
<dbReference type="Gene3D" id="3.20.20.140">
    <property type="entry name" value="Metal-dependent hydrolases"/>
    <property type="match status" value="1"/>
</dbReference>
<dbReference type="STRING" id="695850.A0A067BSZ4"/>
<evidence type="ECO:0000313" key="2">
    <source>
        <dbReference type="EMBL" id="KDO17411.1"/>
    </source>
</evidence>
<dbReference type="AlphaFoldDB" id="A0A067BSZ4"/>
<evidence type="ECO:0008006" key="4">
    <source>
        <dbReference type="Google" id="ProtNLM"/>
    </source>
</evidence>
<feature type="non-terminal residue" evidence="2">
    <location>
        <position position="1"/>
    </location>
</feature>
<feature type="region of interest" description="Disordered" evidence="1">
    <location>
        <begin position="1"/>
        <end position="23"/>
    </location>
</feature>
<organism evidence="2 3">
    <name type="scientific">Saprolegnia parasitica (strain CBS 223.65)</name>
    <dbReference type="NCBI Taxonomy" id="695850"/>
    <lineage>
        <taxon>Eukaryota</taxon>
        <taxon>Sar</taxon>
        <taxon>Stramenopiles</taxon>
        <taxon>Oomycota</taxon>
        <taxon>Saprolegniomycetes</taxon>
        <taxon>Saprolegniales</taxon>
        <taxon>Saprolegniaceae</taxon>
        <taxon>Saprolegnia</taxon>
    </lineage>
</organism>
<sequence>RAGPPARRRGARRGGTRRSLPRSLCPLPWQRRARVRRAAIKMIAEAGGISVLAHPWCCKNPLLVVPKLAAAGINGVELGGSDFHGIDPHTEHAPGDIPLPRKHLDKFLAAAKDMWAEPLRKKIAGLCAARSS</sequence>
<protein>
    <recommendedName>
        <fullName evidence="4">PHP domain-containing protein</fullName>
    </recommendedName>
</protein>
<dbReference type="SUPFAM" id="SSF89550">
    <property type="entry name" value="PHP domain-like"/>
    <property type="match status" value="1"/>
</dbReference>